<reference evidence="2 3" key="1">
    <citation type="journal article" date="2018" name="BMC Genomics">
        <title>Genomic evidence for intraspecific hybridization in a clonal and extremely halotolerant yeast.</title>
        <authorList>
            <person name="Gostincar C."/>
            <person name="Stajich J.E."/>
            <person name="Zupancic J."/>
            <person name="Zalar P."/>
            <person name="Gunde-Cimerman N."/>
        </authorList>
    </citation>
    <scope>NUCLEOTIDE SEQUENCE [LARGE SCALE GENOMIC DNA]</scope>
    <source>
        <strain evidence="2 3">EXF-6654</strain>
    </source>
</reference>
<feature type="compositionally biased region" description="Basic residues" evidence="1">
    <location>
        <begin position="105"/>
        <end position="117"/>
    </location>
</feature>
<evidence type="ECO:0000313" key="2">
    <source>
        <dbReference type="EMBL" id="RMY13505.1"/>
    </source>
</evidence>
<evidence type="ECO:0000313" key="3">
    <source>
        <dbReference type="Proteomes" id="UP000282582"/>
    </source>
</evidence>
<proteinExistence type="predicted"/>
<sequence length="373" mass="39850">MSHPALHHSSPLADSPCEIADPTPWVDTPPSCVQPCKPSKQRSSLNGENPKFSFILCGGPTDATTVAARKQVRSQAAKRCSEQRKATIAARYHHGKPELVDTGRVTKKAPKRQPRRKASSDINAEESPMSSRRASANSLAPSDSAPSGPAPVAQAATSLVVDQCVEEALTSLSPPAAENVRAAIKPHALQPSPFFDGIIRMSSAMLSASASSVAGNVRLLLLRQDVLEMINHALMTGSPYTQSLAAIIAVAASWEGRFGDVETRKMHLRAFHDVVHGRLLASFPTSTGNPYERPALMAFPDASSTPSLSPSSMRSEKPSPEPLCVRYPTPPTPISGVPQIMLDNPALAYQPSPLPPCPTPPYGAVHDYMWPLL</sequence>
<feature type="compositionally biased region" description="Low complexity" evidence="1">
    <location>
        <begin position="138"/>
        <end position="151"/>
    </location>
</feature>
<feature type="compositionally biased region" description="Low complexity" evidence="1">
    <location>
        <begin position="302"/>
        <end position="313"/>
    </location>
</feature>
<name>A0A3M6ZDY0_HORWE</name>
<feature type="region of interest" description="Disordered" evidence="1">
    <location>
        <begin position="302"/>
        <end position="322"/>
    </location>
</feature>
<organism evidence="2 3">
    <name type="scientific">Hortaea werneckii</name>
    <name type="common">Black yeast</name>
    <name type="synonym">Cladosporium werneckii</name>
    <dbReference type="NCBI Taxonomy" id="91943"/>
    <lineage>
        <taxon>Eukaryota</taxon>
        <taxon>Fungi</taxon>
        <taxon>Dikarya</taxon>
        <taxon>Ascomycota</taxon>
        <taxon>Pezizomycotina</taxon>
        <taxon>Dothideomycetes</taxon>
        <taxon>Dothideomycetidae</taxon>
        <taxon>Mycosphaerellales</taxon>
        <taxon>Teratosphaeriaceae</taxon>
        <taxon>Hortaea</taxon>
    </lineage>
</organism>
<dbReference type="AlphaFoldDB" id="A0A3M6ZDY0"/>
<accession>A0A3M6ZDY0</accession>
<feature type="region of interest" description="Disordered" evidence="1">
    <location>
        <begin position="1"/>
        <end position="51"/>
    </location>
</feature>
<feature type="compositionally biased region" description="Polar residues" evidence="1">
    <location>
        <begin position="128"/>
        <end position="137"/>
    </location>
</feature>
<evidence type="ECO:0000256" key="1">
    <source>
        <dbReference type="SAM" id="MobiDB-lite"/>
    </source>
</evidence>
<gene>
    <name evidence="2" type="ORF">D0868_01969</name>
</gene>
<comment type="caution">
    <text evidence="2">The sequence shown here is derived from an EMBL/GenBank/DDBJ whole genome shotgun (WGS) entry which is preliminary data.</text>
</comment>
<protein>
    <submittedName>
        <fullName evidence="2">Uncharacterized protein</fullName>
    </submittedName>
</protein>
<dbReference type="EMBL" id="QWIK01000095">
    <property type="protein sequence ID" value="RMY13505.1"/>
    <property type="molecule type" value="Genomic_DNA"/>
</dbReference>
<dbReference type="Proteomes" id="UP000282582">
    <property type="component" value="Unassembled WGS sequence"/>
</dbReference>
<feature type="region of interest" description="Disordered" evidence="1">
    <location>
        <begin position="78"/>
        <end position="151"/>
    </location>
</feature>